<feature type="transmembrane region" description="Helical" evidence="1">
    <location>
        <begin position="148"/>
        <end position="166"/>
    </location>
</feature>
<dbReference type="Proteomes" id="UP000016927">
    <property type="component" value="Unassembled WGS sequence"/>
</dbReference>
<reference evidence="2 3" key="1">
    <citation type="journal article" date="2013" name="BMC Genomics">
        <title>Comparative genomics of parasitic silkworm microsporidia reveal an association between genome expansion and host adaptation.</title>
        <authorList>
            <person name="Pan G."/>
            <person name="Xu J."/>
            <person name="Li T."/>
            <person name="Xia Q."/>
            <person name="Liu S.L."/>
            <person name="Zhang G."/>
            <person name="Li S."/>
            <person name="Li C."/>
            <person name="Liu H."/>
            <person name="Yang L."/>
            <person name="Liu T."/>
            <person name="Zhang X."/>
            <person name="Wu Z."/>
            <person name="Fan W."/>
            <person name="Dang X."/>
            <person name="Xiang H."/>
            <person name="Tao M."/>
            <person name="Li Y."/>
            <person name="Hu J."/>
            <person name="Li Z."/>
            <person name="Lin L."/>
            <person name="Luo J."/>
            <person name="Geng L."/>
            <person name="Wang L."/>
            <person name="Long M."/>
            <person name="Wan Y."/>
            <person name="He N."/>
            <person name="Zhang Z."/>
            <person name="Lu C."/>
            <person name="Keeling P.J."/>
            <person name="Wang J."/>
            <person name="Xiang Z."/>
            <person name="Zhou Z."/>
        </authorList>
    </citation>
    <scope>NUCLEOTIDE SEQUENCE [LARGE SCALE GENOMIC DNA]</scope>
    <source>
        <strain evidence="3">CQ1 / CVCC 102059</strain>
    </source>
</reference>
<protein>
    <submittedName>
        <fullName evidence="2">Integral membrane protein</fullName>
    </submittedName>
</protein>
<dbReference type="EMBL" id="KB909348">
    <property type="protein sequence ID" value="EOB12454.1"/>
    <property type="molecule type" value="Genomic_DNA"/>
</dbReference>
<dbReference type="AlphaFoldDB" id="R0M373"/>
<dbReference type="OrthoDB" id="272139at2759"/>
<name>R0M373_NOSB1</name>
<keyword evidence="1" id="KW-0812">Transmembrane</keyword>
<dbReference type="VEuPathDB" id="MicrosporidiaDB:NBO_440g0002"/>
<evidence type="ECO:0000313" key="3">
    <source>
        <dbReference type="Proteomes" id="UP000016927"/>
    </source>
</evidence>
<organism evidence="2 3">
    <name type="scientific">Nosema bombycis (strain CQ1 / CVCC 102059)</name>
    <name type="common">Microsporidian parasite</name>
    <name type="synonym">Pebrine of silkworm</name>
    <dbReference type="NCBI Taxonomy" id="578461"/>
    <lineage>
        <taxon>Eukaryota</taxon>
        <taxon>Fungi</taxon>
        <taxon>Fungi incertae sedis</taxon>
        <taxon>Microsporidia</taxon>
        <taxon>Nosematidae</taxon>
        <taxon>Nosema</taxon>
    </lineage>
</organism>
<evidence type="ECO:0000256" key="1">
    <source>
        <dbReference type="SAM" id="Phobius"/>
    </source>
</evidence>
<feature type="transmembrane region" description="Helical" evidence="1">
    <location>
        <begin position="111"/>
        <end position="128"/>
    </location>
</feature>
<keyword evidence="1" id="KW-0472">Membrane</keyword>
<evidence type="ECO:0000313" key="2">
    <source>
        <dbReference type="EMBL" id="EOB12454.1"/>
    </source>
</evidence>
<sequence length="224" mass="25996">MVICREGCSKVDDKEGSSKAPLSTTILNITPSSLTPSTSTTPSNTPPNSPHLLIFLILFKYFFPSFFTVDFNFSLFSSFLSMDILCLLVFRPLESFFILIISNHLQFINDLPSLYILLNLSVGYSGLIKQIQSINYDIFYIFSSNPKWYEVIIPILVYSVYPRYLIFSKFKTDNYLIFDILNLLITLSSTYYFFDSMNFYFHFASRCFFVCLYFVIDLILISIK</sequence>
<dbReference type="HOGENOM" id="CLU_1235336_0_0_1"/>
<gene>
    <name evidence="2" type="ORF">NBO_440g0002</name>
</gene>
<feature type="transmembrane region" description="Helical" evidence="1">
    <location>
        <begin position="75"/>
        <end position="99"/>
    </location>
</feature>
<feature type="transmembrane region" description="Helical" evidence="1">
    <location>
        <begin position="52"/>
        <end position="69"/>
    </location>
</feature>
<proteinExistence type="predicted"/>
<keyword evidence="3" id="KW-1185">Reference proteome</keyword>
<feature type="transmembrane region" description="Helical" evidence="1">
    <location>
        <begin position="200"/>
        <end position="223"/>
    </location>
</feature>
<accession>R0M373</accession>
<feature type="transmembrane region" description="Helical" evidence="1">
    <location>
        <begin position="175"/>
        <end position="194"/>
    </location>
</feature>
<keyword evidence="1" id="KW-1133">Transmembrane helix</keyword>